<reference evidence="1 2" key="1">
    <citation type="journal article" date="2015" name="Nature">
        <title>rRNA introns, odd ribosomes, and small enigmatic genomes across a large radiation of phyla.</title>
        <authorList>
            <person name="Brown C.T."/>
            <person name="Hug L.A."/>
            <person name="Thomas B.C."/>
            <person name="Sharon I."/>
            <person name="Castelle C.J."/>
            <person name="Singh A."/>
            <person name="Wilkins M.J."/>
            <person name="Williams K.H."/>
            <person name="Banfield J.F."/>
        </authorList>
    </citation>
    <scope>NUCLEOTIDE SEQUENCE [LARGE SCALE GENOMIC DNA]</scope>
</reference>
<proteinExistence type="predicted"/>
<accession>A0A0G0W318</accession>
<dbReference type="Proteomes" id="UP000034749">
    <property type="component" value="Unassembled WGS sequence"/>
</dbReference>
<gene>
    <name evidence="1" type="ORF">UU24_C0031G0010</name>
</gene>
<evidence type="ECO:0000313" key="2">
    <source>
        <dbReference type="Proteomes" id="UP000034749"/>
    </source>
</evidence>
<protein>
    <submittedName>
        <fullName evidence="1">Uncharacterized protein</fullName>
    </submittedName>
</protein>
<evidence type="ECO:0000313" key="1">
    <source>
        <dbReference type="EMBL" id="KKR78595.1"/>
    </source>
</evidence>
<name>A0A0G0W318_9BACT</name>
<sequence>SFLRFENIKIDNHQCLFSYLCEKHLELEFSWDFFEKARTKRNGINYYGIPIKQDDWKDVELQFVLYIKKLKEEIKKRIKSLK</sequence>
<organism evidence="1 2">
    <name type="scientific">Candidatus Nomurabacteria bacterium GW2011_GWA2_40_9</name>
    <dbReference type="NCBI Taxonomy" id="1618734"/>
    <lineage>
        <taxon>Bacteria</taxon>
        <taxon>Candidatus Nomuraibacteriota</taxon>
    </lineage>
</organism>
<dbReference type="EMBL" id="LBZW01000031">
    <property type="protein sequence ID" value="KKR78595.1"/>
    <property type="molecule type" value="Genomic_DNA"/>
</dbReference>
<feature type="non-terminal residue" evidence="1">
    <location>
        <position position="1"/>
    </location>
</feature>
<comment type="caution">
    <text evidence="1">The sequence shown here is derived from an EMBL/GenBank/DDBJ whole genome shotgun (WGS) entry which is preliminary data.</text>
</comment>
<dbReference type="AlphaFoldDB" id="A0A0G0W318"/>